<dbReference type="GO" id="GO:0043190">
    <property type="term" value="C:ATP-binding cassette (ABC) transporter complex"/>
    <property type="evidence" value="ECO:0007669"/>
    <property type="project" value="InterPro"/>
</dbReference>
<dbReference type="GO" id="GO:0016887">
    <property type="term" value="F:ATP hydrolysis activity"/>
    <property type="evidence" value="ECO:0007669"/>
    <property type="project" value="InterPro"/>
</dbReference>
<comment type="caution">
    <text evidence="10">The sequence shown here is derived from an EMBL/GenBank/DDBJ whole genome shotgun (WGS) entry which is preliminary data.</text>
</comment>
<dbReference type="PANTHER" id="PTHR42781">
    <property type="entry name" value="SPERMIDINE/PUTRESCINE IMPORT ATP-BINDING PROTEIN POTA"/>
    <property type="match status" value="1"/>
</dbReference>
<dbReference type="Gene3D" id="2.40.50.140">
    <property type="entry name" value="Nucleic acid-binding proteins"/>
    <property type="match status" value="1"/>
</dbReference>
<dbReference type="PANTHER" id="PTHR42781:SF4">
    <property type="entry name" value="SPERMIDINE_PUTRESCINE IMPORT ATP-BINDING PROTEIN POTA"/>
    <property type="match status" value="1"/>
</dbReference>
<keyword evidence="2 8" id="KW-0813">Transport</keyword>
<dbReference type="Pfam" id="PF08402">
    <property type="entry name" value="TOBE_2"/>
    <property type="match status" value="1"/>
</dbReference>
<dbReference type="InterPro" id="IPR017871">
    <property type="entry name" value="ABC_transporter-like_CS"/>
</dbReference>
<evidence type="ECO:0000256" key="4">
    <source>
        <dbReference type="ARBA" id="ARBA00022741"/>
    </source>
</evidence>
<dbReference type="InterPro" id="IPR050093">
    <property type="entry name" value="ABC_SmlMolc_Importer"/>
</dbReference>
<reference evidence="10 11" key="1">
    <citation type="submission" date="2019-01" db="EMBL/GenBank/DDBJ databases">
        <title>The draft genome of Rhizobium sp. 24NR.</title>
        <authorList>
            <person name="Liu L."/>
            <person name="Liang L."/>
            <person name="Shi S."/>
            <person name="Xu L."/>
            <person name="Wang X."/>
            <person name="Li L."/>
            <person name="Zhang X."/>
        </authorList>
    </citation>
    <scope>NUCLEOTIDE SEQUENCE [LARGE SCALE GENOMIC DNA]</scope>
    <source>
        <strain evidence="10 11">24NR</strain>
    </source>
</reference>
<dbReference type="PROSITE" id="PS50893">
    <property type="entry name" value="ABC_TRANSPORTER_2"/>
    <property type="match status" value="1"/>
</dbReference>
<dbReference type="OrthoDB" id="9802264at2"/>
<dbReference type="Proteomes" id="UP000287687">
    <property type="component" value="Unassembled WGS sequence"/>
</dbReference>
<evidence type="ECO:0000256" key="8">
    <source>
        <dbReference type="RuleBase" id="RU364083"/>
    </source>
</evidence>
<comment type="similarity">
    <text evidence="8">Belongs to the ABC transporter superfamily. Spermidine/putrescine importer (TC 3.A.1.11.1) family.</text>
</comment>
<dbReference type="Pfam" id="PF00005">
    <property type="entry name" value="ABC_tran"/>
    <property type="match status" value="1"/>
</dbReference>
<dbReference type="InterPro" id="IPR012340">
    <property type="entry name" value="NA-bd_OB-fold"/>
</dbReference>
<proteinExistence type="inferred from homology"/>
<evidence type="ECO:0000313" key="10">
    <source>
        <dbReference type="EMBL" id="RWX81433.1"/>
    </source>
</evidence>
<dbReference type="SUPFAM" id="SSF52540">
    <property type="entry name" value="P-loop containing nucleoside triphosphate hydrolases"/>
    <property type="match status" value="1"/>
</dbReference>
<dbReference type="GO" id="GO:0005524">
    <property type="term" value="F:ATP binding"/>
    <property type="evidence" value="ECO:0007669"/>
    <property type="project" value="UniProtKB-KW"/>
</dbReference>
<evidence type="ECO:0000256" key="6">
    <source>
        <dbReference type="ARBA" id="ARBA00022967"/>
    </source>
</evidence>
<evidence type="ECO:0000256" key="1">
    <source>
        <dbReference type="ARBA" id="ARBA00004417"/>
    </source>
</evidence>
<keyword evidence="4 8" id="KW-0547">Nucleotide-binding</keyword>
<organism evidence="10 11">
    <name type="scientific">Neorhizobium lilium</name>
    <dbReference type="NCBI Taxonomy" id="2503024"/>
    <lineage>
        <taxon>Bacteria</taxon>
        <taxon>Pseudomonadati</taxon>
        <taxon>Pseudomonadota</taxon>
        <taxon>Alphaproteobacteria</taxon>
        <taxon>Hyphomicrobiales</taxon>
        <taxon>Rhizobiaceae</taxon>
        <taxon>Rhizobium/Agrobacterium group</taxon>
        <taxon>Neorhizobium</taxon>
    </lineage>
</organism>
<evidence type="ECO:0000259" key="9">
    <source>
        <dbReference type="PROSITE" id="PS50893"/>
    </source>
</evidence>
<dbReference type="InterPro" id="IPR003593">
    <property type="entry name" value="AAA+_ATPase"/>
</dbReference>
<dbReference type="FunFam" id="3.40.50.300:FF:000042">
    <property type="entry name" value="Maltose/maltodextrin ABC transporter, ATP-binding protein"/>
    <property type="match status" value="1"/>
</dbReference>
<dbReference type="SUPFAM" id="SSF50331">
    <property type="entry name" value="MOP-like"/>
    <property type="match status" value="1"/>
</dbReference>
<dbReference type="EMBL" id="SBIP01000001">
    <property type="protein sequence ID" value="RWX81433.1"/>
    <property type="molecule type" value="Genomic_DNA"/>
</dbReference>
<accession>A0A444LM98</accession>
<evidence type="ECO:0000256" key="2">
    <source>
        <dbReference type="ARBA" id="ARBA00022448"/>
    </source>
</evidence>
<name>A0A444LM98_9HYPH</name>
<dbReference type="GO" id="GO:0015417">
    <property type="term" value="F:ABC-type polyamine transporter activity"/>
    <property type="evidence" value="ECO:0007669"/>
    <property type="project" value="UniProtKB-EC"/>
</dbReference>
<comment type="function">
    <text evidence="8">Part of the ABC transporter complex PotABCD involved in spermidine/putrescine import. Responsible for energy coupling to the transport system.</text>
</comment>
<comment type="catalytic activity">
    <reaction evidence="8">
        <text>ATP + H2O + polyamine-[polyamine-binding protein]Side 1 = ADP + phosphate + polyamineSide 2 + [polyamine-binding protein]Side 1.</text>
        <dbReference type="EC" id="7.6.2.11"/>
    </reaction>
</comment>
<gene>
    <name evidence="8" type="primary">potA</name>
    <name evidence="10" type="ORF">EPK99_03820</name>
</gene>
<dbReference type="InterPro" id="IPR005893">
    <property type="entry name" value="PotA-like"/>
</dbReference>
<keyword evidence="7 8" id="KW-0472">Membrane</keyword>
<dbReference type="InterPro" id="IPR027417">
    <property type="entry name" value="P-loop_NTPase"/>
</dbReference>
<comment type="subcellular location">
    <subcellularLocation>
        <location evidence="1">Cell inner membrane</location>
        <topology evidence="1">Peripheral membrane protein</topology>
    </subcellularLocation>
</comment>
<protein>
    <recommendedName>
        <fullName evidence="8">Spermidine/putrescine import ATP-binding protein PotA</fullName>
        <ecNumber evidence="8">7.6.2.11</ecNumber>
    </recommendedName>
</protein>
<keyword evidence="11" id="KW-1185">Reference proteome</keyword>
<sequence>MNSVSMLNDVAGAGVAVESIRKSYGTVVTAVDDVSLKVKPGEFVSILGPSGSGKTTLLMMIAGFERPTSGRLIIGDQDMTYTRPEKRGLGMVFQRYALFPHMSVADNIAYPLKRRGVSRAEIRQRVEAALKLISLDGLGTRMPTALSGGQQQRVAVARALVSQPPVMLMDEPLSALDKKLRDQMQLEIMRLHRTVGVTIIYVTHDQEEALSLSDRIVVMNRGRIEQVGTPDELYDEPASAFVADFIGRTSFLAATCLAVEGSNARMRVNDATEVIVPVSRCRDIVVGARVRIAVRPEALKLAVVGSAQLSGTLEGSRFVGSSELAFVRIANGELLQVQTEPGVSRKLQAGSPVGIMFDASRVSVFREGA</sequence>
<keyword evidence="5 8" id="KW-0067">ATP-binding</keyword>
<evidence type="ECO:0000256" key="3">
    <source>
        <dbReference type="ARBA" id="ARBA00022475"/>
    </source>
</evidence>
<dbReference type="InterPro" id="IPR003439">
    <property type="entry name" value="ABC_transporter-like_ATP-bd"/>
</dbReference>
<dbReference type="EC" id="7.6.2.11" evidence="8"/>
<comment type="subunit">
    <text evidence="8">The complex is composed of two ATP-binding proteins (PotA), two transmembrane proteins (PotB and PotC) and a solute-binding protein (PotD).</text>
</comment>
<dbReference type="PROSITE" id="PS00211">
    <property type="entry name" value="ABC_TRANSPORTER_1"/>
    <property type="match status" value="1"/>
</dbReference>
<dbReference type="InterPro" id="IPR013611">
    <property type="entry name" value="Transp-assoc_OB_typ2"/>
</dbReference>
<dbReference type="SMART" id="SM00382">
    <property type="entry name" value="AAA"/>
    <property type="match status" value="1"/>
</dbReference>
<dbReference type="InterPro" id="IPR008995">
    <property type="entry name" value="Mo/tungstate-bd_C_term_dom"/>
</dbReference>
<evidence type="ECO:0000256" key="7">
    <source>
        <dbReference type="ARBA" id="ARBA00023136"/>
    </source>
</evidence>
<dbReference type="RefSeq" id="WP_128441257.1">
    <property type="nucleotide sequence ID" value="NZ_SBIP01000001.1"/>
</dbReference>
<dbReference type="NCBIfam" id="TIGR01187">
    <property type="entry name" value="potA"/>
    <property type="match status" value="1"/>
</dbReference>
<evidence type="ECO:0000313" key="11">
    <source>
        <dbReference type="Proteomes" id="UP000287687"/>
    </source>
</evidence>
<dbReference type="AlphaFoldDB" id="A0A444LM98"/>
<dbReference type="Gene3D" id="3.40.50.300">
    <property type="entry name" value="P-loop containing nucleotide triphosphate hydrolases"/>
    <property type="match status" value="1"/>
</dbReference>
<keyword evidence="6 8" id="KW-1278">Translocase</keyword>
<feature type="domain" description="ABC transporter" evidence="9">
    <location>
        <begin position="15"/>
        <end position="246"/>
    </location>
</feature>
<dbReference type="Gene3D" id="2.40.50.100">
    <property type="match status" value="1"/>
</dbReference>
<keyword evidence="3 8" id="KW-1003">Cell membrane</keyword>
<evidence type="ECO:0000256" key="5">
    <source>
        <dbReference type="ARBA" id="ARBA00022840"/>
    </source>
</evidence>